<keyword evidence="2" id="KW-0813">Transport</keyword>
<evidence type="ECO:0000256" key="5">
    <source>
        <dbReference type="ARBA" id="ARBA00022989"/>
    </source>
</evidence>
<evidence type="ECO:0000256" key="2">
    <source>
        <dbReference type="ARBA" id="ARBA00022592"/>
    </source>
</evidence>
<feature type="transmembrane region" description="Helical" evidence="9">
    <location>
        <begin position="21"/>
        <end position="41"/>
    </location>
</feature>
<dbReference type="AlphaFoldDB" id="A0A811PAZ0"/>
<name>A0A811PAZ0_9POAL</name>
<comment type="caution">
    <text evidence="11">The sequence shown here is derived from an EMBL/GenBank/DDBJ whole genome shotgun (WGS) entry which is preliminary data.</text>
</comment>
<organism evidence="11 12">
    <name type="scientific">Miscanthus lutarioriparius</name>
    <dbReference type="NCBI Taxonomy" id="422564"/>
    <lineage>
        <taxon>Eukaryota</taxon>
        <taxon>Viridiplantae</taxon>
        <taxon>Streptophyta</taxon>
        <taxon>Embryophyta</taxon>
        <taxon>Tracheophyta</taxon>
        <taxon>Spermatophyta</taxon>
        <taxon>Magnoliopsida</taxon>
        <taxon>Liliopsida</taxon>
        <taxon>Poales</taxon>
        <taxon>Poaceae</taxon>
        <taxon>PACMAD clade</taxon>
        <taxon>Panicoideae</taxon>
        <taxon>Andropogonodae</taxon>
        <taxon>Andropogoneae</taxon>
        <taxon>Saccharinae</taxon>
        <taxon>Miscanthus</taxon>
    </lineage>
</organism>
<evidence type="ECO:0000313" key="11">
    <source>
        <dbReference type="EMBL" id="CAD6237607.1"/>
    </source>
</evidence>
<feature type="transmembrane region" description="Helical" evidence="9">
    <location>
        <begin position="124"/>
        <end position="150"/>
    </location>
</feature>
<dbReference type="GO" id="GO:0016020">
    <property type="term" value="C:membrane"/>
    <property type="evidence" value="ECO:0007669"/>
    <property type="project" value="UniProtKB-SubCell"/>
</dbReference>
<sequence length="502" mass="53454">MARTHQLNILAALDRAKTHQYHLATAAIAGTGFFAGAYNLYSASLIYRLLGRVYFADSARPGTLPPDAAAALNGTVYCGTFVGQLALGWLGDRIGRRRAYGLALALMAVCSAASGLFFGRTAKAVVATLCFFRFWLGVGAGGGYPLSAAIMAEYANRRKRGAFLAAVYAMQGMSILLSNAVALVVSAAMPEADYVWRTILMAGAVPAALAFYVRMKLPETARYTALVAGDLRSVATDMSLVLCATIQEQEIDASVSGVDDKWGLFSVQFLRSHGLHLLATSSAWFLLDVTYYSQSILQKDLLGKLGWVSPSPVVTMSAVEEVSRLARAQAFIALCGAIPGYCFAIALIDVLGRRQLQVAGFLVMTLSMIALAALYEHWTSHIAGFMALYNVAFFFANVGPNTTTFVAPAELFPARLRCTCHGMAAASGRVGAVLGAFGFFPKKGADGEYAAGIGTQNELFVLAGTNFLGMLMTLFVPETRGTSLEVLSKEVIYEAIDDAAGN</sequence>
<evidence type="ECO:0000256" key="9">
    <source>
        <dbReference type="SAM" id="Phobius"/>
    </source>
</evidence>
<evidence type="ECO:0000256" key="8">
    <source>
        <dbReference type="ARBA" id="ARBA00044504"/>
    </source>
</evidence>
<dbReference type="Gene3D" id="1.20.1250.20">
    <property type="entry name" value="MFS general substrate transporter like domains"/>
    <property type="match status" value="1"/>
</dbReference>
<keyword evidence="6 9" id="KW-0472">Membrane</keyword>
<dbReference type="OrthoDB" id="433512at2759"/>
<comment type="similarity">
    <text evidence="8">Belongs to the major facilitator superfamily. Phosphate:H(+) symporter (TC 2.A.1.9) family.</text>
</comment>
<feature type="transmembrane region" description="Helical" evidence="9">
    <location>
        <begin position="358"/>
        <end position="375"/>
    </location>
</feature>
<evidence type="ECO:0000256" key="7">
    <source>
        <dbReference type="ARBA" id="ARBA00032043"/>
    </source>
</evidence>
<dbReference type="InterPro" id="IPR005829">
    <property type="entry name" value="Sugar_transporter_CS"/>
</dbReference>
<dbReference type="InterPro" id="IPR005828">
    <property type="entry name" value="MFS_sugar_transport-like"/>
</dbReference>
<feature type="domain" description="Major facilitator superfamily (MFS) profile" evidence="10">
    <location>
        <begin position="25"/>
        <end position="481"/>
    </location>
</feature>
<evidence type="ECO:0000313" key="12">
    <source>
        <dbReference type="Proteomes" id="UP000604825"/>
    </source>
</evidence>
<proteinExistence type="inferred from homology"/>
<keyword evidence="3 9" id="KW-0812">Transmembrane</keyword>
<dbReference type="SUPFAM" id="SSF103473">
    <property type="entry name" value="MFS general substrate transporter"/>
    <property type="match status" value="1"/>
</dbReference>
<dbReference type="PROSITE" id="PS50850">
    <property type="entry name" value="MFS"/>
    <property type="match status" value="1"/>
</dbReference>
<feature type="transmembrane region" description="Helical" evidence="9">
    <location>
        <begin position="68"/>
        <end position="87"/>
    </location>
</feature>
<dbReference type="CDD" id="cd17364">
    <property type="entry name" value="MFS_PhT"/>
    <property type="match status" value="1"/>
</dbReference>
<accession>A0A811PAZ0</accession>
<feature type="transmembrane region" description="Helical" evidence="9">
    <location>
        <begin position="381"/>
        <end position="399"/>
    </location>
</feature>
<evidence type="ECO:0000256" key="6">
    <source>
        <dbReference type="ARBA" id="ARBA00023136"/>
    </source>
</evidence>
<dbReference type="InterPro" id="IPR036259">
    <property type="entry name" value="MFS_trans_sf"/>
</dbReference>
<dbReference type="GO" id="GO:0015293">
    <property type="term" value="F:symporter activity"/>
    <property type="evidence" value="ECO:0007669"/>
    <property type="project" value="UniProtKB-KW"/>
</dbReference>
<feature type="transmembrane region" description="Helical" evidence="9">
    <location>
        <begin position="99"/>
        <end position="118"/>
    </location>
</feature>
<keyword evidence="12" id="KW-1185">Reference proteome</keyword>
<keyword evidence="2" id="KW-0592">Phosphate transport</keyword>
<dbReference type="Pfam" id="PF00083">
    <property type="entry name" value="Sugar_tr"/>
    <property type="match status" value="1"/>
</dbReference>
<dbReference type="InterPro" id="IPR020846">
    <property type="entry name" value="MFS_dom"/>
</dbReference>
<evidence type="ECO:0000256" key="1">
    <source>
        <dbReference type="ARBA" id="ARBA00004141"/>
    </source>
</evidence>
<gene>
    <name evidence="11" type="ORF">NCGR_LOCUS25068</name>
</gene>
<reference evidence="11" key="1">
    <citation type="submission" date="2020-10" db="EMBL/GenBank/DDBJ databases">
        <authorList>
            <person name="Han B."/>
            <person name="Lu T."/>
            <person name="Zhao Q."/>
            <person name="Huang X."/>
            <person name="Zhao Y."/>
        </authorList>
    </citation>
    <scope>NUCLEOTIDE SEQUENCE</scope>
</reference>
<dbReference type="PANTHER" id="PTHR24064">
    <property type="entry name" value="SOLUTE CARRIER FAMILY 22 MEMBER"/>
    <property type="match status" value="1"/>
</dbReference>
<feature type="transmembrane region" description="Helical" evidence="9">
    <location>
        <begin position="330"/>
        <end position="351"/>
    </location>
</feature>
<keyword evidence="5 9" id="KW-1133">Transmembrane helix</keyword>
<feature type="transmembrane region" description="Helical" evidence="9">
    <location>
        <begin position="162"/>
        <end position="188"/>
    </location>
</feature>
<keyword evidence="4" id="KW-0769">Symport</keyword>
<dbReference type="GO" id="GO:0006817">
    <property type="term" value="P:phosphate ion transport"/>
    <property type="evidence" value="ECO:0007669"/>
    <property type="project" value="UniProtKB-KW"/>
</dbReference>
<evidence type="ECO:0000256" key="3">
    <source>
        <dbReference type="ARBA" id="ARBA00022692"/>
    </source>
</evidence>
<protein>
    <recommendedName>
        <fullName evidence="7">H(+)/Pi cotransporter</fullName>
    </recommendedName>
</protein>
<feature type="transmembrane region" description="Helical" evidence="9">
    <location>
        <begin position="194"/>
        <end position="213"/>
    </location>
</feature>
<comment type="subcellular location">
    <subcellularLocation>
        <location evidence="1">Membrane</location>
        <topology evidence="1">Multi-pass membrane protein</topology>
    </subcellularLocation>
</comment>
<dbReference type="PROSITE" id="PS00216">
    <property type="entry name" value="SUGAR_TRANSPORT_1"/>
    <property type="match status" value="1"/>
</dbReference>
<evidence type="ECO:0000259" key="10">
    <source>
        <dbReference type="PROSITE" id="PS50850"/>
    </source>
</evidence>
<evidence type="ECO:0000256" key="4">
    <source>
        <dbReference type="ARBA" id="ARBA00022847"/>
    </source>
</evidence>
<dbReference type="EMBL" id="CAJGYO010000006">
    <property type="protein sequence ID" value="CAD6237607.1"/>
    <property type="molecule type" value="Genomic_DNA"/>
</dbReference>
<dbReference type="Proteomes" id="UP000604825">
    <property type="component" value="Unassembled WGS sequence"/>
</dbReference>